<sequence>MDKVLDETCLRQTGKDCFLNSRCPAAIRARDKIAQRAGKSRISHHSKRDRDTNIISGALPLGCRSRILQIPPHKEPTSLEFYKREPLSIEILFDMWNIHPTDILRVKYDLLKPKESSLEIFTNGYRLNG</sequence>
<name>A0A8X6TFZ4_NEPPI</name>
<accession>A0A8X6TFZ4</accession>
<evidence type="ECO:0000313" key="2">
    <source>
        <dbReference type="Proteomes" id="UP000887013"/>
    </source>
</evidence>
<dbReference type="Proteomes" id="UP000887013">
    <property type="component" value="Unassembled WGS sequence"/>
</dbReference>
<protein>
    <submittedName>
        <fullName evidence="1">Uncharacterized protein</fullName>
    </submittedName>
</protein>
<proteinExistence type="predicted"/>
<keyword evidence="2" id="KW-1185">Reference proteome</keyword>
<gene>
    <name evidence="1" type="ORF">NPIL_566761</name>
</gene>
<evidence type="ECO:0000313" key="1">
    <source>
        <dbReference type="EMBL" id="GFT04146.1"/>
    </source>
</evidence>
<dbReference type="EMBL" id="BMAW01007528">
    <property type="protein sequence ID" value="GFT04146.1"/>
    <property type="molecule type" value="Genomic_DNA"/>
</dbReference>
<comment type="caution">
    <text evidence="1">The sequence shown here is derived from an EMBL/GenBank/DDBJ whole genome shotgun (WGS) entry which is preliminary data.</text>
</comment>
<reference evidence="1" key="1">
    <citation type="submission" date="2020-08" db="EMBL/GenBank/DDBJ databases">
        <title>Multicomponent nature underlies the extraordinary mechanical properties of spider dragline silk.</title>
        <authorList>
            <person name="Kono N."/>
            <person name="Nakamura H."/>
            <person name="Mori M."/>
            <person name="Yoshida Y."/>
            <person name="Ohtoshi R."/>
            <person name="Malay A.D."/>
            <person name="Moran D.A.P."/>
            <person name="Tomita M."/>
            <person name="Numata K."/>
            <person name="Arakawa K."/>
        </authorList>
    </citation>
    <scope>NUCLEOTIDE SEQUENCE</scope>
</reference>
<dbReference type="AlphaFoldDB" id="A0A8X6TFZ4"/>
<organism evidence="1 2">
    <name type="scientific">Nephila pilipes</name>
    <name type="common">Giant wood spider</name>
    <name type="synonym">Nephila maculata</name>
    <dbReference type="NCBI Taxonomy" id="299642"/>
    <lineage>
        <taxon>Eukaryota</taxon>
        <taxon>Metazoa</taxon>
        <taxon>Ecdysozoa</taxon>
        <taxon>Arthropoda</taxon>
        <taxon>Chelicerata</taxon>
        <taxon>Arachnida</taxon>
        <taxon>Araneae</taxon>
        <taxon>Araneomorphae</taxon>
        <taxon>Entelegynae</taxon>
        <taxon>Araneoidea</taxon>
        <taxon>Nephilidae</taxon>
        <taxon>Nephila</taxon>
    </lineage>
</organism>